<dbReference type="EMBL" id="GL379969">
    <property type="protein sequence ID" value="EGT39376.1"/>
    <property type="molecule type" value="Genomic_DNA"/>
</dbReference>
<feature type="coiled-coil region" evidence="1">
    <location>
        <begin position="80"/>
        <end position="120"/>
    </location>
</feature>
<name>G0NX34_CAEBE</name>
<evidence type="ECO:0000256" key="1">
    <source>
        <dbReference type="SAM" id="Coils"/>
    </source>
</evidence>
<proteinExistence type="predicted"/>
<keyword evidence="1" id="KW-0175">Coiled coil</keyword>
<feature type="signal peptide" evidence="3">
    <location>
        <begin position="1"/>
        <end position="25"/>
    </location>
</feature>
<feature type="compositionally biased region" description="Polar residues" evidence="2">
    <location>
        <begin position="221"/>
        <end position="245"/>
    </location>
</feature>
<reference evidence="5" key="1">
    <citation type="submission" date="2011-07" db="EMBL/GenBank/DDBJ databases">
        <authorList>
            <consortium name="Caenorhabditis brenneri Sequencing and Analysis Consortium"/>
            <person name="Wilson R.K."/>
        </authorList>
    </citation>
    <scope>NUCLEOTIDE SEQUENCE [LARGE SCALE GENOMIC DNA]</scope>
    <source>
        <strain evidence="5">PB2801</strain>
    </source>
</reference>
<evidence type="ECO:0000313" key="5">
    <source>
        <dbReference type="Proteomes" id="UP000008068"/>
    </source>
</evidence>
<organism evidence="5">
    <name type="scientific">Caenorhabditis brenneri</name>
    <name type="common">Nematode worm</name>
    <dbReference type="NCBI Taxonomy" id="135651"/>
    <lineage>
        <taxon>Eukaryota</taxon>
        <taxon>Metazoa</taxon>
        <taxon>Ecdysozoa</taxon>
        <taxon>Nematoda</taxon>
        <taxon>Chromadorea</taxon>
        <taxon>Rhabditida</taxon>
        <taxon>Rhabditina</taxon>
        <taxon>Rhabditomorpha</taxon>
        <taxon>Rhabditoidea</taxon>
        <taxon>Rhabditidae</taxon>
        <taxon>Peloderinae</taxon>
        <taxon>Caenorhabditis</taxon>
    </lineage>
</organism>
<dbReference type="HOGENOM" id="CLU_742333_0_0_1"/>
<keyword evidence="5" id="KW-1185">Reference proteome</keyword>
<sequence>MSSPIWNTAGQQLLLTFLLETVSNCTEIQQRTDIGAKFMSKYPAYKTSKQSMSHRKYQERLQQVIAGREMKLEREMLREAHEMGERAKAEEDKQREIEQKQMKKEEVERFQKEIIREQIELKIENEGLGDQNGGVGGPVLQELENVDIQSQTAKTPKLEELETDPAKIEQIIKEEDEQAEIPPPAAKRARIEEVTNENSNFALSIQPMRDQELGGDDSISLPISTSSPAQSNGRISQENTPDSSIIGSQENKFDYCFLLRSILNYSRVMNSNCFEGLQSEILEELNEPDVVSKQISEQKVADAIREGIKATTTRLKAEPLHPSISISLPEFFRFWQLKLFEMEFDKENELVKEISSLIQNPNLQVAVKLYNIRLGLEMTLTKLRQ</sequence>
<keyword evidence="3" id="KW-0732">Signal</keyword>
<dbReference type="Proteomes" id="UP000008068">
    <property type="component" value="Unassembled WGS sequence"/>
</dbReference>
<evidence type="ECO:0000256" key="2">
    <source>
        <dbReference type="SAM" id="MobiDB-lite"/>
    </source>
</evidence>
<protein>
    <submittedName>
        <fullName evidence="4">Uncharacterized protein</fullName>
    </submittedName>
</protein>
<feature type="chain" id="PRO_5003406436" evidence="3">
    <location>
        <begin position="26"/>
        <end position="385"/>
    </location>
</feature>
<gene>
    <name evidence="4" type="ORF">CAEBREN_22305</name>
</gene>
<evidence type="ECO:0000256" key="3">
    <source>
        <dbReference type="SAM" id="SignalP"/>
    </source>
</evidence>
<dbReference type="InParanoid" id="G0NX34"/>
<feature type="region of interest" description="Disordered" evidence="2">
    <location>
        <begin position="211"/>
        <end position="245"/>
    </location>
</feature>
<evidence type="ECO:0000313" key="4">
    <source>
        <dbReference type="EMBL" id="EGT39376.1"/>
    </source>
</evidence>
<dbReference type="AlphaFoldDB" id="G0NX34"/>
<accession>G0NX34</accession>